<evidence type="ECO:0000256" key="6">
    <source>
        <dbReference type="ARBA" id="ARBA00023136"/>
    </source>
</evidence>
<dbReference type="InterPro" id="IPR011701">
    <property type="entry name" value="MFS"/>
</dbReference>
<feature type="transmembrane region" description="Helical" evidence="7">
    <location>
        <begin position="89"/>
        <end position="108"/>
    </location>
</feature>
<keyword evidence="3" id="KW-1003">Cell membrane</keyword>
<keyword evidence="2" id="KW-0813">Transport</keyword>
<comment type="subcellular location">
    <subcellularLocation>
        <location evidence="1">Cell membrane</location>
        <topology evidence="1">Multi-pass membrane protein</topology>
    </subcellularLocation>
</comment>
<keyword evidence="6 7" id="KW-0472">Membrane</keyword>
<dbReference type="GO" id="GO:0005886">
    <property type="term" value="C:plasma membrane"/>
    <property type="evidence" value="ECO:0007669"/>
    <property type="project" value="UniProtKB-SubCell"/>
</dbReference>
<dbReference type="Pfam" id="PF07690">
    <property type="entry name" value="MFS_1"/>
    <property type="match status" value="1"/>
</dbReference>
<dbReference type="AlphaFoldDB" id="A0A1D3TNN0"/>
<dbReference type="InterPro" id="IPR005829">
    <property type="entry name" value="Sugar_transporter_CS"/>
</dbReference>
<accession>A0A1D3TNN0</accession>
<dbReference type="Gene3D" id="1.20.1250.20">
    <property type="entry name" value="MFS general substrate transporter like domains"/>
    <property type="match status" value="1"/>
</dbReference>
<dbReference type="GO" id="GO:0022857">
    <property type="term" value="F:transmembrane transporter activity"/>
    <property type="evidence" value="ECO:0007669"/>
    <property type="project" value="InterPro"/>
</dbReference>
<proteinExistence type="predicted"/>
<keyword evidence="4 7" id="KW-0812">Transmembrane</keyword>
<dbReference type="PROSITE" id="PS50850">
    <property type="entry name" value="MFS"/>
    <property type="match status" value="1"/>
</dbReference>
<evidence type="ECO:0000256" key="1">
    <source>
        <dbReference type="ARBA" id="ARBA00004651"/>
    </source>
</evidence>
<protein>
    <submittedName>
        <fullName evidence="9">Predicted arabinose efflux permease, MFS family</fullName>
    </submittedName>
</protein>
<dbReference type="STRING" id="1619234.SAMN05421730_1001171"/>
<dbReference type="CDD" id="cd17329">
    <property type="entry name" value="MFS_MdtH_MDR_like"/>
    <property type="match status" value="1"/>
</dbReference>
<evidence type="ECO:0000256" key="7">
    <source>
        <dbReference type="SAM" id="Phobius"/>
    </source>
</evidence>
<evidence type="ECO:0000256" key="3">
    <source>
        <dbReference type="ARBA" id="ARBA00022475"/>
    </source>
</evidence>
<keyword evidence="5 7" id="KW-1133">Transmembrane helix</keyword>
<evidence type="ECO:0000259" key="8">
    <source>
        <dbReference type="PROSITE" id="PS50850"/>
    </source>
</evidence>
<dbReference type="InterPro" id="IPR020846">
    <property type="entry name" value="MFS_dom"/>
</dbReference>
<dbReference type="PROSITE" id="PS00216">
    <property type="entry name" value="SUGAR_TRANSPORT_1"/>
    <property type="match status" value="1"/>
</dbReference>
<feature type="domain" description="Major facilitator superfamily (MFS) profile" evidence="8">
    <location>
        <begin position="1"/>
        <end position="389"/>
    </location>
</feature>
<evidence type="ECO:0000313" key="9">
    <source>
        <dbReference type="EMBL" id="SCP94933.1"/>
    </source>
</evidence>
<feature type="transmembrane region" description="Helical" evidence="7">
    <location>
        <begin position="362"/>
        <end position="384"/>
    </location>
</feature>
<feature type="transmembrane region" description="Helical" evidence="7">
    <location>
        <begin position="332"/>
        <end position="356"/>
    </location>
</feature>
<dbReference type="PANTHER" id="PTHR23517:SF2">
    <property type="entry name" value="MULTIDRUG RESISTANCE PROTEIN MDTH"/>
    <property type="match status" value="1"/>
</dbReference>
<dbReference type="EMBL" id="FMKA01000001">
    <property type="protein sequence ID" value="SCP94933.1"/>
    <property type="molecule type" value="Genomic_DNA"/>
</dbReference>
<feature type="transmembrane region" description="Helical" evidence="7">
    <location>
        <begin position="129"/>
        <end position="147"/>
    </location>
</feature>
<evidence type="ECO:0000313" key="10">
    <source>
        <dbReference type="Proteomes" id="UP000199315"/>
    </source>
</evidence>
<name>A0A1D3TNN0_9FIRM</name>
<feature type="transmembrane region" description="Helical" evidence="7">
    <location>
        <begin position="298"/>
        <end position="320"/>
    </location>
</feature>
<feature type="transmembrane region" description="Helical" evidence="7">
    <location>
        <begin position="35"/>
        <end position="54"/>
    </location>
</feature>
<dbReference type="InterPro" id="IPR036259">
    <property type="entry name" value="MFS_trans_sf"/>
</dbReference>
<dbReference type="InterPro" id="IPR050171">
    <property type="entry name" value="MFS_Transporters"/>
</dbReference>
<evidence type="ECO:0000256" key="2">
    <source>
        <dbReference type="ARBA" id="ARBA00022448"/>
    </source>
</evidence>
<reference evidence="9 10" key="1">
    <citation type="submission" date="2016-09" db="EMBL/GenBank/DDBJ databases">
        <authorList>
            <person name="Capua I."/>
            <person name="De Benedictis P."/>
            <person name="Joannis T."/>
            <person name="Lombin L.H."/>
            <person name="Cattoli G."/>
        </authorList>
    </citation>
    <scope>NUCLEOTIDE SEQUENCE [LARGE SCALE GENOMIC DNA]</scope>
    <source>
        <strain evidence="9 10">GluBS11</strain>
    </source>
</reference>
<organism evidence="9 10">
    <name type="scientific">Anaerobium acetethylicum</name>
    <dbReference type="NCBI Taxonomy" id="1619234"/>
    <lineage>
        <taxon>Bacteria</taxon>
        <taxon>Bacillati</taxon>
        <taxon>Bacillota</taxon>
        <taxon>Clostridia</taxon>
        <taxon>Lachnospirales</taxon>
        <taxon>Lachnospiraceae</taxon>
        <taxon>Anaerobium</taxon>
    </lineage>
</organism>
<dbReference type="PANTHER" id="PTHR23517">
    <property type="entry name" value="RESISTANCE PROTEIN MDTM, PUTATIVE-RELATED-RELATED"/>
    <property type="match status" value="1"/>
</dbReference>
<evidence type="ECO:0000256" key="4">
    <source>
        <dbReference type="ARBA" id="ARBA00022692"/>
    </source>
</evidence>
<feature type="transmembrane region" description="Helical" evidence="7">
    <location>
        <begin position="207"/>
        <end position="224"/>
    </location>
</feature>
<gene>
    <name evidence="9" type="ORF">SAMN05421730_1001171</name>
</gene>
<feature type="transmembrane region" description="Helical" evidence="7">
    <location>
        <begin position="244"/>
        <end position="265"/>
    </location>
</feature>
<feature type="transmembrane region" description="Helical" evidence="7">
    <location>
        <begin position="272"/>
        <end position="292"/>
    </location>
</feature>
<keyword evidence="10" id="KW-1185">Reference proteome</keyword>
<feature type="transmembrane region" description="Helical" evidence="7">
    <location>
        <begin position="153"/>
        <end position="170"/>
    </location>
</feature>
<dbReference type="Proteomes" id="UP000199315">
    <property type="component" value="Unassembled WGS sequence"/>
</dbReference>
<dbReference type="SUPFAM" id="SSF103473">
    <property type="entry name" value="MFS general substrate transporter"/>
    <property type="match status" value="1"/>
</dbReference>
<evidence type="ECO:0000256" key="5">
    <source>
        <dbReference type="ARBA" id="ARBA00022989"/>
    </source>
</evidence>
<sequence>MYILFGATVINRFGDFVMPFLAMYLTAKIGLSSEISGIIVTITALICIPSSLLGGKLADEFGRKKTYLIAQGGAALSLLPCAFLKNPVLIVVFLLISTFFTGAVRPPMNAIVTDILPPHQRQQGFSLQYLGINAGVALGPIVAGFLFNHFLPMLFIGDAITSFIACYLVWKNIDEIKPEHLKETAYSKMEKEEKGNTINALMKRPQIAMFLVIYILYSFVYSQNSFSLPLTAAAVFGSAGPGRFGLLMSINACTVLFCTVPVTSLTKHLKPLANMIIVGLLYAVGFGMLGVVHSYYMFILSTVIWTLGEILAVTNFGVYLANNSPSNFRARFNSAGSLSWSFGAALGTSIAGKFIHEIGLNYIWPLTFLISILGSIGMFCIFMIERRKKRVIDDLTDVLPRHQ</sequence>